<dbReference type="InParanoid" id="I2GYK3"/>
<protein>
    <recommendedName>
        <fullName evidence="3">KOW domain-containing protein</fullName>
    </recommendedName>
</protein>
<dbReference type="OrthoDB" id="359154at2759"/>
<dbReference type="KEGG" id="tbl:TBLA_0B03660"/>
<proteinExistence type="predicted"/>
<name>I2GYK3_HENB6</name>
<dbReference type="SUPFAM" id="SSF50104">
    <property type="entry name" value="Translation proteins SH3-like domain"/>
    <property type="match status" value="1"/>
</dbReference>
<dbReference type="eggNOG" id="ENOG502QUDZ">
    <property type="taxonomic scope" value="Eukaryota"/>
</dbReference>
<dbReference type="AlphaFoldDB" id="I2GYK3"/>
<gene>
    <name evidence="1" type="primary">TBLA0B03660</name>
    <name evidence="1" type="ORF">TBLA_0B03660</name>
</gene>
<dbReference type="Proteomes" id="UP000002866">
    <property type="component" value="Chromosome 2"/>
</dbReference>
<evidence type="ECO:0000313" key="2">
    <source>
        <dbReference type="Proteomes" id="UP000002866"/>
    </source>
</evidence>
<dbReference type="InterPro" id="IPR008991">
    <property type="entry name" value="Translation_prot_SH3-like_sf"/>
</dbReference>
<reference evidence="1 2" key="1">
    <citation type="journal article" date="2011" name="Proc. Natl. Acad. Sci. U.S.A.">
        <title>Evolutionary erosion of yeast sex chromosomes by mating-type switching accidents.</title>
        <authorList>
            <person name="Gordon J.L."/>
            <person name="Armisen D."/>
            <person name="Proux-Wera E."/>
            <person name="Oheigeartaigh S.S."/>
            <person name="Byrne K.P."/>
            <person name="Wolfe K.H."/>
        </authorList>
    </citation>
    <scope>NUCLEOTIDE SEQUENCE [LARGE SCALE GENOMIC DNA]</scope>
    <source>
        <strain evidence="2">ATCC 34711 / CBS 6284 / DSM 70876 / NBRC 10599 / NRRL Y-10934 / UCD 77-7</strain>
    </source>
</reference>
<dbReference type="FunCoup" id="I2GYK3">
    <property type="interactions" value="186"/>
</dbReference>
<organism evidence="1 2">
    <name type="scientific">Henningerozyma blattae (strain ATCC 34711 / CBS 6284 / DSM 70876 / NBRC 10599 / NRRL Y-10934 / UCD 77-7)</name>
    <name type="common">Yeast</name>
    <name type="synonym">Tetrapisispora blattae</name>
    <dbReference type="NCBI Taxonomy" id="1071380"/>
    <lineage>
        <taxon>Eukaryota</taxon>
        <taxon>Fungi</taxon>
        <taxon>Dikarya</taxon>
        <taxon>Ascomycota</taxon>
        <taxon>Saccharomycotina</taxon>
        <taxon>Saccharomycetes</taxon>
        <taxon>Saccharomycetales</taxon>
        <taxon>Saccharomycetaceae</taxon>
        <taxon>Henningerozyma</taxon>
    </lineage>
</organism>
<dbReference type="RefSeq" id="XP_004178724.1">
    <property type="nucleotide sequence ID" value="XM_004178676.1"/>
</dbReference>
<evidence type="ECO:0000313" key="1">
    <source>
        <dbReference type="EMBL" id="CCH59205.1"/>
    </source>
</evidence>
<sequence>MVWNHLSKAGGRVAKAVNNVTELPAQLQKHHADKLLKGMPSFLRPELEIAIESERFKTPEDWKYLPGDRVLIMDGPKKGNIAHVQSTDEHTNGFVLDEQGPSRKIAIPKSMWLEGQKSYVLSLPSTVTQNSLRLVADLPIKNPKTGQEVYKTVAIRDLEFRGTYYDEDYRKIMPRRCVRGRPDLVVPWPRPEPKDEETQEMIHNNNYDLITSPTVAREQSYWISSLSKRPIPRQAIPTIRNIHSKYKKKTLGPRDIIRLVAPKMPLTEAKKTYLDEKEKLSKLVRPKLQDEDIERIGSMVKKHLENF</sequence>
<dbReference type="STRING" id="1071380.I2GYK3"/>
<dbReference type="EMBL" id="HE806317">
    <property type="protein sequence ID" value="CCH59205.1"/>
    <property type="molecule type" value="Genomic_DNA"/>
</dbReference>
<dbReference type="GeneID" id="14494603"/>
<evidence type="ECO:0008006" key="3">
    <source>
        <dbReference type="Google" id="ProtNLM"/>
    </source>
</evidence>
<keyword evidence="2" id="KW-1185">Reference proteome</keyword>
<dbReference type="GO" id="GO:0005762">
    <property type="term" value="C:mitochondrial large ribosomal subunit"/>
    <property type="evidence" value="ECO:0007669"/>
    <property type="project" value="EnsemblFungi"/>
</dbReference>
<accession>I2GYK3</accession>
<dbReference type="HOGENOM" id="CLU_046293_0_0_1"/>
<dbReference type="Pfam" id="PF22682">
    <property type="entry name" value="Ribosomal_uL24m-like"/>
    <property type="match status" value="1"/>
</dbReference>
<dbReference type="GO" id="GO:0003735">
    <property type="term" value="F:structural constituent of ribosome"/>
    <property type="evidence" value="ECO:0007669"/>
    <property type="project" value="EnsemblFungi"/>
</dbReference>
<dbReference type="OMA" id="KEWKFIP"/>